<dbReference type="RefSeq" id="WP_202998407.1">
    <property type="nucleotide sequence ID" value="NZ_JAEMEF010000001.1"/>
</dbReference>
<feature type="transmembrane region" description="Helical" evidence="1">
    <location>
        <begin position="92"/>
        <end position="109"/>
    </location>
</feature>
<feature type="transmembrane region" description="Helical" evidence="1">
    <location>
        <begin position="6"/>
        <end position="25"/>
    </location>
</feature>
<evidence type="ECO:0000256" key="1">
    <source>
        <dbReference type="SAM" id="Phobius"/>
    </source>
</evidence>
<accession>A0ABS1WGF7</accession>
<dbReference type="EMBL" id="JAEMEF010000001">
    <property type="protein sequence ID" value="MBL7558209.1"/>
    <property type="molecule type" value="Genomic_DNA"/>
</dbReference>
<feature type="transmembrane region" description="Helical" evidence="1">
    <location>
        <begin position="189"/>
        <end position="206"/>
    </location>
</feature>
<evidence type="ECO:0000313" key="3">
    <source>
        <dbReference type="Proteomes" id="UP000605013"/>
    </source>
</evidence>
<keyword evidence="1" id="KW-0812">Transmembrane</keyword>
<proteinExistence type="predicted"/>
<feature type="transmembrane region" description="Helical" evidence="1">
    <location>
        <begin position="64"/>
        <end position="80"/>
    </location>
</feature>
<dbReference type="Proteomes" id="UP000605013">
    <property type="component" value="Unassembled WGS sequence"/>
</dbReference>
<keyword evidence="1" id="KW-1133">Transmembrane helix</keyword>
<evidence type="ECO:0008006" key="4">
    <source>
        <dbReference type="Google" id="ProtNLM"/>
    </source>
</evidence>
<sequence length="212" mass="24764">MKLISSLFEYTGIAILFINAILFFKSYTSKKSMAFKYFSIYLGTSLVIVVITSTLSFFSKDNLYLSHFYFIGQFILLSLFYKELFNSTQKKIVNTILILVLLTLSIQYANKPNLFFKFFVFEIFITSFPIVIYSIIHLYNSISKKGAFIYINAGILIYLTTSTLIFILGDYLSEYNNTTIKKIWLVNKVLYLLYLILIFVEWKTTLSMDKNK</sequence>
<gene>
    <name evidence="2" type="ORF">JAO71_00225</name>
</gene>
<feature type="transmembrane region" description="Helical" evidence="1">
    <location>
        <begin position="115"/>
        <end position="136"/>
    </location>
</feature>
<feature type="transmembrane region" description="Helical" evidence="1">
    <location>
        <begin position="148"/>
        <end position="169"/>
    </location>
</feature>
<evidence type="ECO:0000313" key="2">
    <source>
        <dbReference type="EMBL" id="MBL7558209.1"/>
    </source>
</evidence>
<protein>
    <recommendedName>
        <fullName evidence="4">YhhN-like protein</fullName>
    </recommendedName>
</protein>
<keyword evidence="3" id="KW-1185">Reference proteome</keyword>
<keyword evidence="1" id="KW-0472">Membrane</keyword>
<comment type="caution">
    <text evidence="2">The sequence shown here is derived from an EMBL/GenBank/DDBJ whole genome shotgun (WGS) entry which is preliminary data.</text>
</comment>
<name>A0ABS1WGF7_9FLAO</name>
<reference evidence="2 3" key="1">
    <citation type="submission" date="2020-12" db="EMBL/GenBank/DDBJ databases">
        <title>Olleya sediminilitoris sp. nov., isolated from a tidal flat.</title>
        <authorList>
            <person name="Park S."/>
            <person name="Yoon J.-H."/>
        </authorList>
    </citation>
    <scope>NUCLEOTIDE SEQUENCE [LARGE SCALE GENOMIC DNA]</scope>
    <source>
        <strain evidence="2 3">YSTF-M6</strain>
    </source>
</reference>
<organism evidence="2 3">
    <name type="scientific">Olleya sediminilitoris</name>
    <dbReference type="NCBI Taxonomy" id="2795739"/>
    <lineage>
        <taxon>Bacteria</taxon>
        <taxon>Pseudomonadati</taxon>
        <taxon>Bacteroidota</taxon>
        <taxon>Flavobacteriia</taxon>
        <taxon>Flavobacteriales</taxon>
        <taxon>Flavobacteriaceae</taxon>
    </lineage>
</organism>
<feature type="transmembrane region" description="Helical" evidence="1">
    <location>
        <begin position="37"/>
        <end position="58"/>
    </location>
</feature>